<dbReference type="EMBL" id="JACEIK010008871">
    <property type="protein sequence ID" value="MCE3051718.1"/>
    <property type="molecule type" value="Genomic_DNA"/>
</dbReference>
<name>A0ABS8WLK3_DATST</name>
<evidence type="ECO:0000256" key="1">
    <source>
        <dbReference type="SAM" id="MobiDB-lite"/>
    </source>
</evidence>
<evidence type="ECO:0000313" key="2">
    <source>
        <dbReference type="EMBL" id="MCE3051718.1"/>
    </source>
</evidence>
<organism evidence="2 3">
    <name type="scientific">Datura stramonium</name>
    <name type="common">Jimsonweed</name>
    <name type="synonym">Common thornapple</name>
    <dbReference type="NCBI Taxonomy" id="4076"/>
    <lineage>
        <taxon>Eukaryota</taxon>
        <taxon>Viridiplantae</taxon>
        <taxon>Streptophyta</taxon>
        <taxon>Embryophyta</taxon>
        <taxon>Tracheophyta</taxon>
        <taxon>Spermatophyta</taxon>
        <taxon>Magnoliopsida</taxon>
        <taxon>eudicotyledons</taxon>
        <taxon>Gunneridae</taxon>
        <taxon>Pentapetalae</taxon>
        <taxon>asterids</taxon>
        <taxon>lamiids</taxon>
        <taxon>Solanales</taxon>
        <taxon>Solanaceae</taxon>
        <taxon>Solanoideae</taxon>
        <taxon>Datureae</taxon>
        <taxon>Datura</taxon>
    </lineage>
</organism>
<reference evidence="2 3" key="1">
    <citation type="journal article" date="2021" name="BMC Genomics">
        <title>Datura genome reveals duplications of psychoactive alkaloid biosynthetic genes and high mutation rate following tissue culture.</title>
        <authorList>
            <person name="Rajewski A."/>
            <person name="Carter-House D."/>
            <person name="Stajich J."/>
            <person name="Litt A."/>
        </authorList>
    </citation>
    <scope>NUCLEOTIDE SEQUENCE [LARGE SCALE GENOMIC DNA]</scope>
    <source>
        <strain evidence="2">AR-01</strain>
    </source>
</reference>
<dbReference type="Proteomes" id="UP000823775">
    <property type="component" value="Unassembled WGS sequence"/>
</dbReference>
<evidence type="ECO:0000313" key="3">
    <source>
        <dbReference type="Proteomes" id="UP000823775"/>
    </source>
</evidence>
<accession>A0ABS8WLK3</accession>
<comment type="caution">
    <text evidence="2">The sequence shown here is derived from an EMBL/GenBank/DDBJ whole genome shotgun (WGS) entry which is preliminary data.</text>
</comment>
<proteinExistence type="predicted"/>
<protein>
    <submittedName>
        <fullName evidence="2">Uncharacterized protein</fullName>
    </submittedName>
</protein>
<feature type="region of interest" description="Disordered" evidence="1">
    <location>
        <begin position="41"/>
        <end position="100"/>
    </location>
</feature>
<sequence length="134" mass="14543">MTRLAQGLDVNPIKKHHQVGPNPLLDAYSMMARLSSASTMGLRRGPTLGKLESPTPPVAAPCRGVRKPTTTELAPPETPRHPAGEEAERRLSEGGDNQVPHLVNCKFLNNIGTRISGHRSPENPRIPATPRMFS</sequence>
<feature type="compositionally biased region" description="Basic and acidic residues" evidence="1">
    <location>
        <begin position="78"/>
        <end position="93"/>
    </location>
</feature>
<feature type="region of interest" description="Disordered" evidence="1">
    <location>
        <begin position="115"/>
        <end position="134"/>
    </location>
</feature>
<keyword evidence="3" id="KW-1185">Reference proteome</keyword>
<gene>
    <name evidence="2" type="ORF">HAX54_050586</name>
</gene>